<dbReference type="Pfam" id="PF14368">
    <property type="entry name" value="LTP_2"/>
    <property type="match status" value="1"/>
</dbReference>
<evidence type="ECO:0000256" key="3">
    <source>
        <dbReference type="ARBA" id="ARBA00023157"/>
    </source>
</evidence>
<keyword evidence="2 6" id="KW-0732">Signal</keyword>
<keyword evidence="9" id="KW-1185">Reference proteome</keyword>
<evidence type="ECO:0000256" key="4">
    <source>
        <dbReference type="ARBA" id="ARBA00023180"/>
    </source>
</evidence>
<keyword evidence="3" id="KW-1015">Disulfide bond</keyword>
<comment type="caution">
    <text evidence="8">The sequence shown here is derived from an EMBL/GenBank/DDBJ whole genome shotgun (WGS) entry which is preliminary data.</text>
</comment>
<name>A0AAV7EVB9_ARIFI</name>
<feature type="signal peptide" evidence="6">
    <location>
        <begin position="1"/>
        <end position="23"/>
    </location>
</feature>
<evidence type="ECO:0000313" key="8">
    <source>
        <dbReference type="EMBL" id="KAG9452434.1"/>
    </source>
</evidence>
<proteinExistence type="inferred from homology"/>
<dbReference type="InterPro" id="IPR036312">
    <property type="entry name" value="Bifun_inhib/LTP/seed_sf"/>
</dbReference>
<protein>
    <recommendedName>
        <fullName evidence="7">Bifunctional inhibitor/plant lipid transfer protein/seed storage helical domain-containing protein</fullName>
    </recommendedName>
</protein>
<dbReference type="AlphaFoldDB" id="A0AAV7EVB9"/>
<accession>A0AAV7EVB9</accession>
<dbReference type="Proteomes" id="UP000825729">
    <property type="component" value="Unassembled WGS sequence"/>
</dbReference>
<dbReference type="SUPFAM" id="SSF47699">
    <property type="entry name" value="Bifunctional inhibitor/lipid-transfer protein/seed storage 2S albumin"/>
    <property type="match status" value="1"/>
</dbReference>
<feature type="transmembrane region" description="Helical" evidence="5">
    <location>
        <begin position="125"/>
        <end position="145"/>
    </location>
</feature>
<feature type="domain" description="Bifunctional inhibitor/plant lipid transfer protein/seed storage helical" evidence="7">
    <location>
        <begin position="11"/>
        <end position="99"/>
    </location>
</feature>
<evidence type="ECO:0000256" key="6">
    <source>
        <dbReference type="SAM" id="SignalP"/>
    </source>
</evidence>
<evidence type="ECO:0000256" key="1">
    <source>
        <dbReference type="ARBA" id="ARBA00009748"/>
    </source>
</evidence>
<dbReference type="CDD" id="cd00010">
    <property type="entry name" value="AAI_LTSS"/>
    <property type="match status" value="1"/>
</dbReference>
<feature type="chain" id="PRO_5044000790" description="Bifunctional inhibitor/plant lipid transfer protein/seed storage helical domain-containing protein" evidence="6">
    <location>
        <begin position="24"/>
        <end position="147"/>
    </location>
</feature>
<dbReference type="InterPro" id="IPR043325">
    <property type="entry name" value="LTSS"/>
</dbReference>
<keyword evidence="5" id="KW-0812">Transmembrane</keyword>
<keyword evidence="4" id="KW-0325">Glycoprotein</keyword>
<evidence type="ECO:0000259" key="7">
    <source>
        <dbReference type="Pfam" id="PF14368"/>
    </source>
</evidence>
<dbReference type="InterPro" id="IPR016140">
    <property type="entry name" value="Bifunc_inhib/LTP/seed_store"/>
</dbReference>
<gene>
    <name evidence="8" type="ORF">H6P81_005338</name>
</gene>
<comment type="similarity">
    <text evidence="1">Belongs to the plant LTP family.</text>
</comment>
<keyword evidence="5" id="KW-0472">Membrane</keyword>
<dbReference type="EMBL" id="JAINDJ010000003">
    <property type="protein sequence ID" value="KAG9452434.1"/>
    <property type="molecule type" value="Genomic_DNA"/>
</dbReference>
<evidence type="ECO:0000256" key="2">
    <source>
        <dbReference type="ARBA" id="ARBA00022729"/>
    </source>
</evidence>
<evidence type="ECO:0000313" key="9">
    <source>
        <dbReference type="Proteomes" id="UP000825729"/>
    </source>
</evidence>
<sequence length="147" mass="15319">MKSFTRTLMVVALMASLATVAMGQMPACASKLIPCRDYLNSTSPPKSCCDPMRDAVKNELSCLCDLFKQSDLFKAFNINVTQALELPEHCGIKEGIGACKTANAPAPTAGAPPSTPGGENKAGRAGLAGASTLAGLVFLWALMVIRA</sequence>
<keyword evidence="5" id="KW-1133">Transmembrane helix</keyword>
<organism evidence="8 9">
    <name type="scientific">Aristolochia fimbriata</name>
    <name type="common">White veined hardy Dutchman's pipe vine</name>
    <dbReference type="NCBI Taxonomy" id="158543"/>
    <lineage>
        <taxon>Eukaryota</taxon>
        <taxon>Viridiplantae</taxon>
        <taxon>Streptophyta</taxon>
        <taxon>Embryophyta</taxon>
        <taxon>Tracheophyta</taxon>
        <taxon>Spermatophyta</taxon>
        <taxon>Magnoliopsida</taxon>
        <taxon>Magnoliidae</taxon>
        <taxon>Piperales</taxon>
        <taxon>Aristolochiaceae</taxon>
        <taxon>Aristolochia</taxon>
    </lineage>
</organism>
<reference evidence="8 9" key="1">
    <citation type="submission" date="2021-07" db="EMBL/GenBank/DDBJ databases">
        <title>The Aristolochia fimbriata genome: insights into angiosperm evolution, floral development and chemical biosynthesis.</title>
        <authorList>
            <person name="Jiao Y."/>
        </authorList>
    </citation>
    <scope>NUCLEOTIDE SEQUENCE [LARGE SCALE GENOMIC DNA]</scope>
    <source>
        <strain evidence="8">IBCAS-2021</strain>
        <tissue evidence="8">Leaf</tissue>
    </source>
</reference>
<dbReference type="PANTHER" id="PTHR33044">
    <property type="entry name" value="BIFUNCTIONAL INHIBITOR/LIPID-TRANSFER PROTEIN/SEED STORAGE 2S ALBUMIN SUPERFAMILY PROTEIN-RELATED"/>
    <property type="match status" value="1"/>
</dbReference>
<dbReference type="Gene3D" id="1.10.110.10">
    <property type="entry name" value="Plant lipid-transfer and hydrophobic proteins"/>
    <property type="match status" value="1"/>
</dbReference>
<evidence type="ECO:0000256" key="5">
    <source>
        <dbReference type="SAM" id="Phobius"/>
    </source>
</evidence>